<comment type="caution">
    <text evidence="2">The sequence shown here is derived from an EMBL/GenBank/DDBJ whole genome shotgun (WGS) entry which is preliminary data.</text>
</comment>
<gene>
    <name evidence="2" type="ORF">KFE25_004988</name>
</gene>
<name>A0A8J6C6E3_DIALT</name>
<feature type="compositionally biased region" description="Gly residues" evidence="1">
    <location>
        <begin position="104"/>
        <end position="115"/>
    </location>
</feature>
<feature type="compositionally biased region" description="Basic and acidic residues" evidence="1">
    <location>
        <begin position="566"/>
        <end position="586"/>
    </location>
</feature>
<feature type="region of interest" description="Disordered" evidence="1">
    <location>
        <begin position="731"/>
        <end position="767"/>
    </location>
</feature>
<accession>A0A8J6C6E3</accession>
<feature type="compositionally biased region" description="Low complexity" evidence="1">
    <location>
        <begin position="656"/>
        <end position="667"/>
    </location>
</feature>
<dbReference type="OrthoDB" id="10263613at2759"/>
<organism evidence="2 3">
    <name type="scientific">Diacronema lutheri</name>
    <name type="common">Unicellular marine alga</name>
    <name type="synonym">Monochrysis lutheri</name>
    <dbReference type="NCBI Taxonomy" id="2081491"/>
    <lineage>
        <taxon>Eukaryota</taxon>
        <taxon>Haptista</taxon>
        <taxon>Haptophyta</taxon>
        <taxon>Pavlovophyceae</taxon>
        <taxon>Pavlovales</taxon>
        <taxon>Pavlovaceae</taxon>
        <taxon>Diacronema</taxon>
    </lineage>
</organism>
<dbReference type="InterPro" id="IPR029044">
    <property type="entry name" value="Nucleotide-diphossugar_trans"/>
</dbReference>
<evidence type="ECO:0000313" key="3">
    <source>
        <dbReference type="Proteomes" id="UP000751190"/>
    </source>
</evidence>
<protein>
    <submittedName>
        <fullName evidence="2">Uncharacterized protein</fullName>
    </submittedName>
</protein>
<feature type="region of interest" description="Disordered" evidence="1">
    <location>
        <begin position="649"/>
        <end position="674"/>
    </location>
</feature>
<dbReference type="EMBL" id="JAGTXO010000016">
    <property type="protein sequence ID" value="KAG8463477.1"/>
    <property type="molecule type" value="Genomic_DNA"/>
</dbReference>
<feature type="region of interest" description="Disordered" evidence="1">
    <location>
        <begin position="566"/>
        <end position="597"/>
    </location>
</feature>
<dbReference type="Proteomes" id="UP000751190">
    <property type="component" value="Unassembled WGS sequence"/>
</dbReference>
<feature type="compositionally biased region" description="Acidic residues" evidence="1">
    <location>
        <begin position="199"/>
        <end position="210"/>
    </location>
</feature>
<proteinExistence type="predicted"/>
<feature type="region of interest" description="Disordered" evidence="1">
    <location>
        <begin position="163"/>
        <end position="231"/>
    </location>
</feature>
<evidence type="ECO:0000256" key="1">
    <source>
        <dbReference type="SAM" id="MobiDB-lite"/>
    </source>
</evidence>
<sequence>MQRNRQLRWSTSVALVCFLLAWVIVTLTLTAQFRAEPGARLPRHSGGLYQRVVSARYGRAAGAAGEALGSEGDEEDTRASDAILGIGADLDRILPAAMAEAGGAGGARGAEGAAGDGEIDTEGADSDGGGALDAPDAGAVATESDEDLRKRLYREHARTAVGNEAAERAGADAGASLADVGGGGERGAAGASARADGAEEKEDDDEEEEKEKELPAQELIVNQGESDEGMGVEEWLSAERTDLRKTIMAITTFFNPGRHQNKVDNFRAFRQHLADQGLALVTVELIFRDSEGEQGPDGNPVDYQLGPDDSDIIIQRHTTRGNTLWQKERLMNIALAQLPRECTKVVWLDSDLYFVSRNWVPRTAELLDKYAVVQPFAWMTYLPPNDDPFAYIPRLNDLPLGLGVGQIYHAAGLAMRHFQPFAFKSSFILGHPGFAWAARRSVLEAAGGFYQYSIVGGGDRVMLSAFTGHFYGISRYPPPMAHHVREWASRLTPLVGQWNISYTPGVVLHIWHGSRSNRDYIGRYRILLMNNYDPARDVRVAPNGELVWASKKETLHKQITDYFNNRKEGARNKSKTVESSEVDKEGNLLAPAPAKKDKLTHAQKAAKSFMAYRCMVPGWRTVCKVAFKEWTQCLRQTRDSWRTHQRLLARGGGGASARRSGWRGARSAPRESNGTAAVVEFVDASARAPRTERAEARLEAGAVAASGASAGAQLPLVEDAAAIAAMMAAPARPATGAGDGGVAGASSEDGGDGGLEASVDLQSDVAR</sequence>
<reference evidence="2" key="1">
    <citation type="submission" date="2021-05" db="EMBL/GenBank/DDBJ databases">
        <title>The genome of the haptophyte Pavlova lutheri (Diacronema luteri, Pavlovales) - a model for lipid biosynthesis in eukaryotic algae.</title>
        <authorList>
            <person name="Hulatt C.J."/>
            <person name="Posewitz M.C."/>
        </authorList>
    </citation>
    <scope>NUCLEOTIDE SEQUENCE</scope>
    <source>
        <strain evidence="2">NIVA-4/92</strain>
    </source>
</reference>
<dbReference type="SUPFAM" id="SSF53448">
    <property type="entry name" value="Nucleotide-diphospho-sugar transferases"/>
    <property type="match status" value="1"/>
</dbReference>
<feature type="region of interest" description="Disordered" evidence="1">
    <location>
        <begin position="104"/>
        <end position="147"/>
    </location>
</feature>
<evidence type="ECO:0000313" key="2">
    <source>
        <dbReference type="EMBL" id="KAG8463477.1"/>
    </source>
</evidence>
<feature type="compositionally biased region" description="Low complexity" evidence="1">
    <location>
        <begin position="132"/>
        <end position="141"/>
    </location>
</feature>
<dbReference type="AlphaFoldDB" id="A0A8J6C6E3"/>
<keyword evidence="3" id="KW-1185">Reference proteome</keyword>